<dbReference type="Gene3D" id="3.30.450.20">
    <property type="entry name" value="PAS domain"/>
    <property type="match status" value="1"/>
</dbReference>
<gene>
    <name evidence="4" type="ORF">DW099_13480</name>
</gene>
<sequence>MKRRCLSKRFFGTIDTKTEGEVRMMKTIAVVAVHKDFAEFIKADLEKYFSSYAKIRAYAEEEIDSMEEIPEEFVVMSALTVFRKVQPKMKEHALTQVISFAVSRDNLAKLSQVPTDQKVLMVNVDYKMCMQVIAQIYELGYRDFDFVPYYGEEESRDKSIKTAVTPDEMAMMPKDMERIIDIGGRPIDINCIVELANKMGIEDIFDSPQAKAARKRFATASFGIDRVLSDTKDKNEQIKTLVELIQDGIILTDSAGTVLLSNKKARSILKTEIDGFNADELLPDLPITVEAETTSNKVVVVDGKDIVVDVSPIISDDRYTGNIITLKSFEETEEKQHGIRAQIARAGHGARYTFGDIVGLSSQIQECVKVAVRMAKSDSSVLIMGESGTGKEVFAQSIHNGSDRSKRNFVALNCAAIPEHLLESELFGYEEGAFTGARKGGKIGYFELAHQGTIFLDEIGEMPLTLQSKLLRVLEEKTVTRIGASKLIDVDVRIIAATNKNLLELVEAKEFREDLYYRINVLPLYIPPLRERIDDLRPLMNTFMDSMGKKMTFSDEAAKRLLAHRWKGNVRELKNVIEYLDSLGKRLIEKEDLPASIFAAPVQRISAVSTKRAAKEDRGSDFRDVVFGWWNDRELIANILLALLEAAESGRKIGRRQLETVLQQKGFLYTEAEIRTCLSKLSGLGFVRSQHGRGGSTILPKGKELLTELMELMGE</sequence>
<dbReference type="InterPro" id="IPR058031">
    <property type="entry name" value="AAA_lid_NorR"/>
</dbReference>
<dbReference type="InterPro" id="IPR002078">
    <property type="entry name" value="Sigma_54_int"/>
</dbReference>
<dbReference type="CDD" id="cd00009">
    <property type="entry name" value="AAA"/>
    <property type="match status" value="1"/>
</dbReference>
<proteinExistence type="predicted"/>
<dbReference type="InterPro" id="IPR003593">
    <property type="entry name" value="AAA+_ATPase"/>
</dbReference>
<dbReference type="GO" id="GO:0005524">
    <property type="term" value="F:ATP binding"/>
    <property type="evidence" value="ECO:0007669"/>
    <property type="project" value="UniProtKB-KW"/>
</dbReference>
<dbReference type="InterPro" id="IPR036388">
    <property type="entry name" value="WH-like_DNA-bd_sf"/>
</dbReference>
<keyword evidence="2" id="KW-0067">ATP-binding</keyword>
<dbReference type="Gene3D" id="1.10.10.10">
    <property type="entry name" value="Winged helix-like DNA-binding domain superfamily/Winged helix DNA-binding domain"/>
    <property type="match status" value="1"/>
</dbReference>
<accession>A0A415DYB8</accession>
<dbReference type="SMART" id="SM00382">
    <property type="entry name" value="AAA"/>
    <property type="match status" value="1"/>
</dbReference>
<keyword evidence="1" id="KW-0547">Nucleotide-binding</keyword>
<dbReference type="GO" id="GO:0006355">
    <property type="term" value="P:regulation of DNA-templated transcription"/>
    <property type="evidence" value="ECO:0007669"/>
    <property type="project" value="InterPro"/>
</dbReference>
<comment type="caution">
    <text evidence="4">The sequence shown here is derived from an EMBL/GenBank/DDBJ whole genome shotgun (WGS) entry which is preliminary data.</text>
</comment>
<dbReference type="STRING" id="1776384.GCA_900086585_02062"/>
<dbReference type="InterPro" id="IPR025662">
    <property type="entry name" value="Sigma_54_int_dom_ATP-bd_1"/>
</dbReference>
<dbReference type="Pfam" id="PF25601">
    <property type="entry name" value="AAA_lid_14"/>
    <property type="match status" value="1"/>
</dbReference>
<feature type="domain" description="Sigma-54 factor interaction" evidence="3">
    <location>
        <begin position="357"/>
        <end position="582"/>
    </location>
</feature>
<dbReference type="SUPFAM" id="SSF52540">
    <property type="entry name" value="P-loop containing nucleoside triphosphate hydrolases"/>
    <property type="match status" value="1"/>
</dbReference>
<dbReference type="Gene3D" id="1.10.8.60">
    <property type="match status" value="1"/>
</dbReference>
<dbReference type="AlphaFoldDB" id="A0A415DYB8"/>
<organism evidence="4 5">
    <name type="scientific">Emergencia timonensis</name>
    <dbReference type="NCBI Taxonomy" id="1776384"/>
    <lineage>
        <taxon>Bacteria</taxon>
        <taxon>Bacillati</taxon>
        <taxon>Bacillota</taxon>
        <taxon>Clostridia</taxon>
        <taxon>Peptostreptococcales</taxon>
        <taxon>Anaerovoracaceae</taxon>
        <taxon>Emergencia</taxon>
    </lineage>
</organism>
<dbReference type="InterPro" id="IPR027417">
    <property type="entry name" value="P-loop_NTPase"/>
</dbReference>
<evidence type="ECO:0000259" key="3">
    <source>
        <dbReference type="PROSITE" id="PS50045"/>
    </source>
</evidence>
<dbReference type="PANTHER" id="PTHR32071:SF57">
    <property type="entry name" value="C4-DICARBOXYLATE TRANSPORT TRANSCRIPTIONAL REGULATORY PROTEIN DCTD"/>
    <property type="match status" value="1"/>
</dbReference>
<reference evidence="4 5" key="1">
    <citation type="submission" date="2018-08" db="EMBL/GenBank/DDBJ databases">
        <title>A genome reference for cultivated species of the human gut microbiota.</title>
        <authorList>
            <person name="Zou Y."/>
            <person name="Xue W."/>
            <person name="Luo G."/>
        </authorList>
    </citation>
    <scope>NUCLEOTIDE SEQUENCE [LARGE SCALE GENOMIC DNA]</scope>
    <source>
        <strain evidence="4 5">AM07-24</strain>
    </source>
</reference>
<dbReference type="Pfam" id="PF00158">
    <property type="entry name" value="Sigma54_activat"/>
    <property type="match status" value="1"/>
</dbReference>
<dbReference type="PROSITE" id="PS50045">
    <property type="entry name" value="SIGMA54_INTERACT_4"/>
    <property type="match status" value="1"/>
</dbReference>
<dbReference type="OrthoDB" id="9803970at2"/>
<dbReference type="FunFam" id="3.40.50.300:FF:000006">
    <property type="entry name" value="DNA-binding transcriptional regulator NtrC"/>
    <property type="match status" value="1"/>
</dbReference>
<evidence type="ECO:0000256" key="1">
    <source>
        <dbReference type="ARBA" id="ARBA00022741"/>
    </source>
</evidence>
<dbReference type="PANTHER" id="PTHR32071">
    <property type="entry name" value="TRANSCRIPTIONAL REGULATORY PROTEIN"/>
    <property type="match status" value="1"/>
</dbReference>
<evidence type="ECO:0000313" key="4">
    <source>
        <dbReference type="EMBL" id="RHJ85854.1"/>
    </source>
</evidence>
<protein>
    <submittedName>
        <fullName evidence="4">AAA family ATPase</fullName>
    </submittedName>
</protein>
<evidence type="ECO:0000313" key="5">
    <source>
        <dbReference type="Proteomes" id="UP000284841"/>
    </source>
</evidence>
<dbReference type="PROSITE" id="PS00675">
    <property type="entry name" value="SIGMA54_INTERACT_1"/>
    <property type="match status" value="1"/>
</dbReference>
<evidence type="ECO:0000256" key="2">
    <source>
        <dbReference type="ARBA" id="ARBA00022840"/>
    </source>
</evidence>
<name>A0A415DYB8_9FIRM</name>
<dbReference type="Gene3D" id="3.40.50.300">
    <property type="entry name" value="P-loop containing nucleotide triphosphate hydrolases"/>
    <property type="match status" value="1"/>
</dbReference>
<dbReference type="EMBL" id="QRMS01000004">
    <property type="protein sequence ID" value="RHJ85854.1"/>
    <property type="molecule type" value="Genomic_DNA"/>
</dbReference>
<keyword evidence="5" id="KW-1185">Reference proteome</keyword>
<dbReference type="Proteomes" id="UP000284841">
    <property type="component" value="Unassembled WGS sequence"/>
</dbReference>